<dbReference type="PANTHER" id="PTHR32552">
    <property type="entry name" value="FERRICHROME IRON RECEPTOR-RELATED"/>
    <property type="match status" value="1"/>
</dbReference>
<organism evidence="17 18">
    <name type="scientific">Candidatus Merdimorpha stercoravium</name>
    <dbReference type="NCBI Taxonomy" id="2840863"/>
    <lineage>
        <taxon>Bacteria</taxon>
        <taxon>Pseudomonadati</taxon>
        <taxon>Bacteroidota</taxon>
        <taxon>Flavobacteriia</taxon>
        <taxon>Flavobacteriales</taxon>
        <taxon>Candidatus Merdimorpha</taxon>
    </lineage>
</organism>
<dbReference type="Gene3D" id="2.40.170.20">
    <property type="entry name" value="TonB-dependent receptor, beta-barrel domain"/>
    <property type="match status" value="1"/>
</dbReference>
<keyword evidence="6 14" id="KW-0732">Signal</keyword>
<keyword evidence="8" id="KW-0406">Ion transport</keyword>
<sequence length="788" mass="88507">MAYFFPRAVLSALFLTTVSFSALQAQNTVKGRVTDSQGEPIPGANITLRQKSLVRATQSDMDGYYQLRDIPSGNASVEASHVVYQPEKRFLTVSGIETENFELKENVVLMDEVVISATRAGEEDPFAQTVVSSEELQRNNYGQNIPFLLGGTPSLVFTSDDGTGYGYSYMRIRGSDATRVNVTINDVPLNDAESQSVFWVNLPNIAASADDIQIQRGAGTSTNGAAAFGGSVNIRTSLPSDKAGADLSYNVGSFGAQKFSAAFTSGLLNDHYELSGRFSRAYSDGYIDRASSDMSSYFLSGGYYDNRTTIKVLGFGGKQTTYQAWNGVDAETMKTNRRFNSCGAIYDENWEKIIGYYDDETDNYWQDHLQAIVNRRMGDFEAGMTLHYTFGRGYYECYKQDADMARYKIGPITVGDQTIETCDLINRKWLYNHFYGATARLTYDRKKITATLSGAYNRYEGDHYGEVIWAQYTPDAPKDQHYYDNHTDKNDGNIFLKAEYRPVEGLSIYADLQYRNVTLKMRGVEDEDVPVNITRDYSFFNPKAGVSYRISAVHRVYASYARASKEPTRADFTDSPVAPRPEYLDDFELGYGFTSSRFDASANVYYMNYLDQLVPTGELNDGSYAIQMNVDKSYRLGIELQAEYRPVKWFTWSLNATFSDNVIKGLELADGTRKDTKISYSPGIVFNNLLTFRPLEAMTVAFSSRYVGEQYMSNNNIPESKLDGYFVSDLAILYDVPKSRYLPAFTVRGQLNNVFNAMYISNGAIYGTDAYYFPQAGTNFMLGVDIRF</sequence>
<dbReference type="InterPro" id="IPR036942">
    <property type="entry name" value="Beta-barrel_TonB_sf"/>
</dbReference>
<dbReference type="SUPFAM" id="SSF49464">
    <property type="entry name" value="Carboxypeptidase regulatory domain-like"/>
    <property type="match status" value="1"/>
</dbReference>
<keyword evidence="3 12" id="KW-1134">Transmembrane beta strand</keyword>
<accession>A0A9D1H9G8</accession>
<evidence type="ECO:0000259" key="16">
    <source>
        <dbReference type="Pfam" id="PF07715"/>
    </source>
</evidence>
<feature type="domain" description="TonB-dependent receptor plug" evidence="16">
    <location>
        <begin position="124"/>
        <end position="230"/>
    </location>
</feature>
<feature type="signal peptide" evidence="14">
    <location>
        <begin position="1"/>
        <end position="25"/>
    </location>
</feature>
<keyword evidence="17" id="KW-0675">Receptor</keyword>
<evidence type="ECO:0000256" key="3">
    <source>
        <dbReference type="ARBA" id="ARBA00022452"/>
    </source>
</evidence>
<dbReference type="Proteomes" id="UP000824161">
    <property type="component" value="Unassembled WGS sequence"/>
</dbReference>
<dbReference type="Gene3D" id="2.170.130.10">
    <property type="entry name" value="TonB-dependent receptor, plug domain"/>
    <property type="match status" value="1"/>
</dbReference>
<dbReference type="PANTHER" id="PTHR32552:SF68">
    <property type="entry name" value="FERRICHROME OUTER MEMBRANE TRANSPORTER_PHAGE RECEPTOR"/>
    <property type="match status" value="1"/>
</dbReference>
<dbReference type="InterPro" id="IPR008969">
    <property type="entry name" value="CarboxyPept-like_regulatory"/>
</dbReference>
<keyword evidence="7" id="KW-0408">Iron</keyword>
<evidence type="ECO:0000256" key="10">
    <source>
        <dbReference type="ARBA" id="ARBA00023136"/>
    </source>
</evidence>
<keyword evidence="5 12" id="KW-0812">Transmembrane</keyword>
<evidence type="ECO:0000256" key="8">
    <source>
        <dbReference type="ARBA" id="ARBA00023065"/>
    </source>
</evidence>
<dbReference type="Pfam" id="PF00593">
    <property type="entry name" value="TonB_dep_Rec_b-barrel"/>
    <property type="match status" value="1"/>
</dbReference>
<keyword evidence="9 13" id="KW-0798">TonB box</keyword>
<keyword evidence="11 12" id="KW-0998">Cell outer membrane</keyword>
<name>A0A9D1H9G8_9FLAO</name>
<evidence type="ECO:0000313" key="18">
    <source>
        <dbReference type="Proteomes" id="UP000824161"/>
    </source>
</evidence>
<evidence type="ECO:0000256" key="13">
    <source>
        <dbReference type="RuleBase" id="RU003357"/>
    </source>
</evidence>
<evidence type="ECO:0000256" key="5">
    <source>
        <dbReference type="ARBA" id="ARBA00022692"/>
    </source>
</evidence>
<evidence type="ECO:0000256" key="4">
    <source>
        <dbReference type="ARBA" id="ARBA00022496"/>
    </source>
</evidence>
<evidence type="ECO:0000256" key="12">
    <source>
        <dbReference type="PROSITE-ProRule" id="PRU01360"/>
    </source>
</evidence>
<keyword evidence="4" id="KW-0410">Iron transport</keyword>
<evidence type="ECO:0000259" key="15">
    <source>
        <dbReference type="Pfam" id="PF00593"/>
    </source>
</evidence>
<dbReference type="Gene3D" id="2.60.40.1120">
    <property type="entry name" value="Carboxypeptidase-like, regulatory domain"/>
    <property type="match status" value="1"/>
</dbReference>
<dbReference type="Pfam" id="PF07715">
    <property type="entry name" value="Plug"/>
    <property type="match status" value="1"/>
</dbReference>
<proteinExistence type="inferred from homology"/>
<evidence type="ECO:0000256" key="14">
    <source>
        <dbReference type="SAM" id="SignalP"/>
    </source>
</evidence>
<dbReference type="SUPFAM" id="SSF56935">
    <property type="entry name" value="Porins"/>
    <property type="match status" value="1"/>
</dbReference>
<reference evidence="17" key="1">
    <citation type="submission" date="2020-10" db="EMBL/GenBank/DDBJ databases">
        <authorList>
            <person name="Gilroy R."/>
        </authorList>
    </citation>
    <scope>NUCLEOTIDE SEQUENCE</scope>
    <source>
        <strain evidence="17">1383</strain>
    </source>
</reference>
<dbReference type="EMBL" id="DVLY01000105">
    <property type="protein sequence ID" value="HIT98080.1"/>
    <property type="molecule type" value="Genomic_DNA"/>
</dbReference>
<evidence type="ECO:0000256" key="2">
    <source>
        <dbReference type="ARBA" id="ARBA00022448"/>
    </source>
</evidence>
<protein>
    <submittedName>
        <fullName evidence="17">TonB-dependent receptor</fullName>
    </submittedName>
</protein>
<comment type="similarity">
    <text evidence="12 13">Belongs to the TonB-dependent receptor family.</text>
</comment>
<evidence type="ECO:0000256" key="1">
    <source>
        <dbReference type="ARBA" id="ARBA00004571"/>
    </source>
</evidence>
<evidence type="ECO:0000256" key="9">
    <source>
        <dbReference type="ARBA" id="ARBA00023077"/>
    </source>
</evidence>
<evidence type="ECO:0000256" key="7">
    <source>
        <dbReference type="ARBA" id="ARBA00023004"/>
    </source>
</evidence>
<comment type="caution">
    <text evidence="17">The sequence shown here is derived from an EMBL/GenBank/DDBJ whole genome shotgun (WGS) entry which is preliminary data.</text>
</comment>
<dbReference type="InterPro" id="IPR012910">
    <property type="entry name" value="Plug_dom"/>
</dbReference>
<feature type="domain" description="TonB-dependent receptor-like beta-barrel" evidence="15">
    <location>
        <begin position="304"/>
        <end position="754"/>
    </location>
</feature>
<evidence type="ECO:0000256" key="11">
    <source>
        <dbReference type="ARBA" id="ARBA00023237"/>
    </source>
</evidence>
<keyword evidence="10 12" id="KW-0472">Membrane</keyword>
<dbReference type="Pfam" id="PF13715">
    <property type="entry name" value="CarbopepD_reg_2"/>
    <property type="match status" value="1"/>
</dbReference>
<evidence type="ECO:0000313" key="17">
    <source>
        <dbReference type="EMBL" id="HIT98080.1"/>
    </source>
</evidence>
<dbReference type="InterPro" id="IPR000531">
    <property type="entry name" value="Beta-barrel_TonB"/>
</dbReference>
<dbReference type="GO" id="GO:0009279">
    <property type="term" value="C:cell outer membrane"/>
    <property type="evidence" value="ECO:0007669"/>
    <property type="project" value="UniProtKB-SubCell"/>
</dbReference>
<gene>
    <name evidence="17" type="ORF">IAC44_04495</name>
</gene>
<keyword evidence="2 12" id="KW-0813">Transport</keyword>
<dbReference type="InterPro" id="IPR039426">
    <property type="entry name" value="TonB-dep_rcpt-like"/>
</dbReference>
<dbReference type="GO" id="GO:0015344">
    <property type="term" value="F:siderophore uptake transmembrane transporter activity"/>
    <property type="evidence" value="ECO:0007669"/>
    <property type="project" value="TreeGrafter"/>
</dbReference>
<evidence type="ECO:0000256" key="6">
    <source>
        <dbReference type="ARBA" id="ARBA00022729"/>
    </source>
</evidence>
<feature type="chain" id="PRO_5039335138" evidence="14">
    <location>
        <begin position="26"/>
        <end position="788"/>
    </location>
</feature>
<dbReference type="PROSITE" id="PS52016">
    <property type="entry name" value="TONB_DEPENDENT_REC_3"/>
    <property type="match status" value="1"/>
</dbReference>
<dbReference type="AlphaFoldDB" id="A0A9D1H9G8"/>
<reference evidence="17" key="2">
    <citation type="journal article" date="2021" name="PeerJ">
        <title>Extensive microbial diversity within the chicken gut microbiome revealed by metagenomics and culture.</title>
        <authorList>
            <person name="Gilroy R."/>
            <person name="Ravi A."/>
            <person name="Getino M."/>
            <person name="Pursley I."/>
            <person name="Horton D.L."/>
            <person name="Alikhan N.F."/>
            <person name="Baker D."/>
            <person name="Gharbi K."/>
            <person name="Hall N."/>
            <person name="Watson M."/>
            <person name="Adriaenssens E.M."/>
            <person name="Foster-Nyarko E."/>
            <person name="Jarju S."/>
            <person name="Secka A."/>
            <person name="Antonio M."/>
            <person name="Oren A."/>
            <person name="Chaudhuri R.R."/>
            <person name="La Ragione R."/>
            <person name="Hildebrand F."/>
            <person name="Pallen M.J."/>
        </authorList>
    </citation>
    <scope>NUCLEOTIDE SEQUENCE</scope>
    <source>
        <strain evidence="17">1383</strain>
    </source>
</reference>
<comment type="subcellular location">
    <subcellularLocation>
        <location evidence="1 12">Cell outer membrane</location>
        <topology evidence="1 12">Multi-pass membrane protein</topology>
    </subcellularLocation>
</comment>
<dbReference type="InterPro" id="IPR037066">
    <property type="entry name" value="Plug_dom_sf"/>
</dbReference>